<sequence length="212" mass="24222">MHKLRMIGLLLLLWSSMFSICMCCCRDHKEALLRFKSSLIRVSSNSNDEILFDLESWNSNSDCCQWERITCDESSIRSSSPSKPVVIGLDLSNLYINTFSLLMPIFNISTLTKLDVSRNFLHGEIPVSQLSNLSRLTYLDMSYNNLDGSIPCQLFTLRNLQHLDLSGNSFHGEFLSGNLKFLNLAGNFLSGKFQSETADRFTKLLKRRFNNK</sequence>
<evidence type="ECO:0000259" key="4">
    <source>
        <dbReference type="Pfam" id="PF08263"/>
    </source>
</evidence>
<accession>A0A822XKM5</accession>
<feature type="signal peptide" evidence="3">
    <location>
        <begin position="1"/>
        <end position="23"/>
    </location>
</feature>
<dbReference type="PANTHER" id="PTHR48065:SF23">
    <property type="entry name" value="LEUCINE-RICH REPEAT-CONTAINING N-TERMINAL PLANT-TYPE DOMAIN-CONTAINING PROTEIN"/>
    <property type="match status" value="1"/>
</dbReference>
<dbReference type="InterPro" id="IPR032675">
    <property type="entry name" value="LRR_dom_sf"/>
</dbReference>
<dbReference type="PRINTS" id="PR00019">
    <property type="entry name" value="LEURICHRPT"/>
</dbReference>
<dbReference type="SUPFAM" id="SSF52058">
    <property type="entry name" value="L domain-like"/>
    <property type="match status" value="1"/>
</dbReference>
<organism evidence="5 6">
    <name type="scientific">Nelumbo nucifera</name>
    <name type="common">Sacred lotus</name>
    <dbReference type="NCBI Taxonomy" id="4432"/>
    <lineage>
        <taxon>Eukaryota</taxon>
        <taxon>Viridiplantae</taxon>
        <taxon>Streptophyta</taxon>
        <taxon>Embryophyta</taxon>
        <taxon>Tracheophyta</taxon>
        <taxon>Spermatophyta</taxon>
        <taxon>Magnoliopsida</taxon>
        <taxon>Proteales</taxon>
        <taxon>Nelumbonaceae</taxon>
        <taxon>Nelumbo</taxon>
    </lineage>
</organism>
<gene>
    <name evidence="5" type="ORF">HUJ06_022025</name>
</gene>
<evidence type="ECO:0000256" key="2">
    <source>
        <dbReference type="ARBA" id="ARBA00022737"/>
    </source>
</evidence>
<dbReference type="InterPro" id="IPR001611">
    <property type="entry name" value="Leu-rich_rpt"/>
</dbReference>
<name>A0A822XKM5_NELNU</name>
<dbReference type="Proteomes" id="UP000607653">
    <property type="component" value="Unassembled WGS sequence"/>
</dbReference>
<comment type="caution">
    <text evidence="5">The sequence shown here is derived from an EMBL/GenBank/DDBJ whole genome shotgun (WGS) entry which is preliminary data.</text>
</comment>
<dbReference type="Gene3D" id="3.80.10.10">
    <property type="entry name" value="Ribonuclease Inhibitor"/>
    <property type="match status" value="1"/>
</dbReference>
<evidence type="ECO:0000313" key="5">
    <source>
        <dbReference type="EMBL" id="DAD20562.1"/>
    </source>
</evidence>
<protein>
    <recommendedName>
        <fullName evidence="4">Leucine-rich repeat-containing N-terminal plant-type domain-containing protein</fullName>
    </recommendedName>
</protein>
<reference evidence="5 6" key="1">
    <citation type="journal article" date="2020" name="Mol. Biol. Evol.">
        <title>Distinct Expression and Methylation Patterns for Genes with Different Fates following a Single Whole-Genome Duplication in Flowering Plants.</title>
        <authorList>
            <person name="Shi T."/>
            <person name="Rahmani R.S."/>
            <person name="Gugger P.F."/>
            <person name="Wang M."/>
            <person name="Li H."/>
            <person name="Zhang Y."/>
            <person name="Li Z."/>
            <person name="Wang Q."/>
            <person name="Van de Peer Y."/>
            <person name="Marchal K."/>
            <person name="Chen J."/>
        </authorList>
    </citation>
    <scope>NUCLEOTIDE SEQUENCE [LARGE SCALE GENOMIC DNA]</scope>
    <source>
        <tissue evidence="5">Leaf</tissue>
    </source>
</reference>
<proteinExistence type="predicted"/>
<feature type="chain" id="PRO_5032472106" description="Leucine-rich repeat-containing N-terminal plant-type domain-containing protein" evidence="3">
    <location>
        <begin position="24"/>
        <end position="212"/>
    </location>
</feature>
<feature type="domain" description="Leucine-rich repeat-containing N-terminal plant-type" evidence="4">
    <location>
        <begin position="29"/>
        <end position="72"/>
    </location>
</feature>
<dbReference type="InterPro" id="IPR013210">
    <property type="entry name" value="LRR_N_plant-typ"/>
</dbReference>
<dbReference type="FunFam" id="3.80.10.10:FF:000383">
    <property type="entry name" value="Leucine-rich repeat receptor protein kinase EMS1"/>
    <property type="match status" value="1"/>
</dbReference>
<keyword evidence="2" id="KW-0677">Repeat</keyword>
<keyword evidence="3" id="KW-0732">Signal</keyword>
<dbReference type="Pfam" id="PF00560">
    <property type="entry name" value="LRR_1"/>
    <property type="match status" value="1"/>
</dbReference>
<evidence type="ECO:0000256" key="3">
    <source>
        <dbReference type="SAM" id="SignalP"/>
    </source>
</evidence>
<dbReference type="Pfam" id="PF08263">
    <property type="entry name" value="LRRNT_2"/>
    <property type="match status" value="1"/>
</dbReference>
<dbReference type="AlphaFoldDB" id="A0A822XKM5"/>
<dbReference type="EMBL" id="DUZY01000001">
    <property type="protein sequence ID" value="DAD20562.1"/>
    <property type="molecule type" value="Genomic_DNA"/>
</dbReference>
<evidence type="ECO:0000313" key="6">
    <source>
        <dbReference type="Proteomes" id="UP000607653"/>
    </source>
</evidence>
<dbReference type="PANTHER" id="PTHR48065">
    <property type="entry name" value="OS10G0469600 PROTEIN"/>
    <property type="match status" value="1"/>
</dbReference>
<evidence type="ECO:0000256" key="1">
    <source>
        <dbReference type="ARBA" id="ARBA00022614"/>
    </source>
</evidence>
<keyword evidence="6" id="KW-1185">Reference proteome</keyword>
<keyword evidence="1" id="KW-0433">Leucine-rich repeat</keyword>
<dbReference type="Pfam" id="PF13855">
    <property type="entry name" value="LRR_8"/>
    <property type="match status" value="1"/>
</dbReference>